<feature type="modified residue" description="4-aspartylphosphate" evidence="17">
    <location>
        <position position="879"/>
    </location>
</feature>
<dbReference type="InterPro" id="IPR035965">
    <property type="entry name" value="PAS-like_dom_sf"/>
</dbReference>
<dbReference type="FunFam" id="3.30.565.10:FF:000010">
    <property type="entry name" value="Sensor histidine kinase RcsC"/>
    <property type="match status" value="1"/>
</dbReference>
<dbReference type="Proteomes" id="UP000190675">
    <property type="component" value="Chromosome I"/>
</dbReference>
<evidence type="ECO:0000256" key="13">
    <source>
        <dbReference type="ARBA" id="ARBA00023136"/>
    </source>
</evidence>
<feature type="domain" description="Histidine kinase" evidence="19">
    <location>
        <begin position="444"/>
        <end position="660"/>
    </location>
</feature>
<dbReference type="Pfam" id="PF00072">
    <property type="entry name" value="Response_reg"/>
    <property type="match status" value="2"/>
</dbReference>
<comment type="catalytic activity">
    <reaction evidence="1">
        <text>ATP + protein L-histidine = ADP + protein N-phospho-L-histidine.</text>
        <dbReference type="EC" id="2.7.13.3"/>
    </reaction>
</comment>
<evidence type="ECO:0000259" key="19">
    <source>
        <dbReference type="PROSITE" id="PS50109"/>
    </source>
</evidence>
<dbReference type="InterPro" id="IPR008207">
    <property type="entry name" value="Sig_transdc_His_kin_Hpt_dom"/>
</dbReference>
<dbReference type="Gene3D" id="1.20.120.160">
    <property type="entry name" value="HPT domain"/>
    <property type="match status" value="1"/>
</dbReference>
<keyword evidence="5 17" id="KW-0597">Phosphoprotein</keyword>
<dbReference type="PROSITE" id="PS50109">
    <property type="entry name" value="HIS_KIN"/>
    <property type="match status" value="1"/>
</dbReference>
<organism evidence="22 23">
    <name type="scientific">Bradyrhizobium erythrophlei</name>
    <dbReference type="NCBI Taxonomy" id="1437360"/>
    <lineage>
        <taxon>Bacteria</taxon>
        <taxon>Pseudomonadati</taxon>
        <taxon>Pseudomonadota</taxon>
        <taxon>Alphaproteobacteria</taxon>
        <taxon>Hyphomicrobiales</taxon>
        <taxon>Nitrobacteraceae</taxon>
        <taxon>Bradyrhizobium</taxon>
    </lineage>
</organism>
<evidence type="ECO:0000256" key="5">
    <source>
        <dbReference type="ARBA" id="ARBA00022553"/>
    </source>
</evidence>
<dbReference type="Gene3D" id="1.10.287.130">
    <property type="match status" value="1"/>
</dbReference>
<evidence type="ECO:0000256" key="17">
    <source>
        <dbReference type="PROSITE-ProRule" id="PRU00169"/>
    </source>
</evidence>
<dbReference type="SUPFAM" id="SSF47384">
    <property type="entry name" value="Homodimeric domain of signal transducing histidine kinase"/>
    <property type="match status" value="1"/>
</dbReference>
<dbReference type="InterPro" id="IPR036890">
    <property type="entry name" value="HATPase_C_sf"/>
</dbReference>
<keyword evidence="7 18" id="KW-0812">Transmembrane</keyword>
<evidence type="ECO:0000313" key="23">
    <source>
        <dbReference type="Proteomes" id="UP000190675"/>
    </source>
</evidence>
<accession>A0A1M5T1G5</accession>
<dbReference type="InterPro" id="IPR036097">
    <property type="entry name" value="HisK_dim/P_sf"/>
</dbReference>
<keyword evidence="9 22" id="KW-0418">Kinase</keyword>
<dbReference type="Pfam" id="PF01627">
    <property type="entry name" value="Hpt"/>
    <property type="match status" value="1"/>
</dbReference>
<comment type="subunit">
    <text evidence="14">At low DSF concentrations, interacts with RpfF.</text>
</comment>
<dbReference type="EMBL" id="LT670818">
    <property type="protein sequence ID" value="SHH44518.1"/>
    <property type="molecule type" value="Genomic_DNA"/>
</dbReference>
<dbReference type="GO" id="GO:0005524">
    <property type="term" value="F:ATP binding"/>
    <property type="evidence" value="ECO:0007669"/>
    <property type="project" value="UniProtKB-KW"/>
</dbReference>
<dbReference type="InterPro" id="IPR011006">
    <property type="entry name" value="CheY-like_superfamily"/>
</dbReference>
<dbReference type="OrthoDB" id="9810730at2"/>
<keyword evidence="11 18" id="KW-1133">Transmembrane helix</keyword>
<reference evidence="22 23" key="1">
    <citation type="submission" date="2016-11" db="EMBL/GenBank/DDBJ databases">
        <authorList>
            <person name="Jaros S."/>
            <person name="Januszkiewicz K."/>
            <person name="Wedrychowicz H."/>
        </authorList>
    </citation>
    <scope>NUCLEOTIDE SEQUENCE [LARGE SCALE GENOMIC DNA]</scope>
    <source>
        <strain evidence="22 23">GAS242</strain>
    </source>
</reference>
<gene>
    <name evidence="22" type="ORF">SAMN05444169_7502</name>
</gene>
<comment type="subcellular location">
    <subcellularLocation>
        <location evidence="2">Cell membrane</location>
        <topology evidence="2">Multi-pass membrane protein</topology>
    </subcellularLocation>
</comment>
<dbReference type="InterPro" id="IPR003594">
    <property type="entry name" value="HATPase_dom"/>
</dbReference>
<dbReference type="InterPro" id="IPR036641">
    <property type="entry name" value="HPT_dom_sf"/>
</dbReference>
<keyword evidence="6" id="KW-0808">Transferase</keyword>
<dbReference type="SUPFAM" id="SSF47226">
    <property type="entry name" value="Histidine-containing phosphotransfer domain, HPT domain"/>
    <property type="match status" value="1"/>
</dbReference>
<dbReference type="SMART" id="SM00073">
    <property type="entry name" value="HPT"/>
    <property type="match status" value="1"/>
</dbReference>
<evidence type="ECO:0000259" key="21">
    <source>
        <dbReference type="PROSITE" id="PS50894"/>
    </source>
</evidence>
<evidence type="ECO:0000256" key="16">
    <source>
        <dbReference type="PROSITE-ProRule" id="PRU00110"/>
    </source>
</evidence>
<dbReference type="CDD" id="cd16922">
    <property type="entry name" value="HATPase_EvgS-ArcB-TorS-like"/>
    <property type="match status" value="1"/>
</dbReference>
<evidence type="ECO:0000256" key="14">
    <source>
        <dbReference type="ARBA" id="ARBA00064003"/>
    </source>
</evidence>
<dbReference type="PRINTS" id="PR00344">
    <property type="entry name" value="BCTRLSENSOR"/>
</dbReference>
<sequence length="1168" mass="126493">MARGRVRKSPFLLSTLVFVAGMAATICLSYFFFERAEKDWNARVDQTAERLSSTLLAWLEESYAPVSGLVALVENSKTVEPNEFLNAFESMQSRSTTVLLDEASLVRLNRLGGWQVDITSDTLGYPGRYIQIADVAQTLSLAAKRPNQFTLSPPFKSERGQTISAIALSASAAPETAIVVGTLNYDTLLDGMRAGPVPKGIYPGLRGRFLGQPDVKSVVGSPNEREFQRTSTTRVASAGADIEISWTATREFDGGPSYGVALAGLLGGSGTTALFTLFIGSLLRRNQQIARKVDEATLALRQSSEALGRERERLQRILDASPVGVTITTNNIARFTNPRSEEMFALRVGSSVPDLYVYPEQRSALLDELSRKGIVRDFGVQFRGANGEIRDCLSTLMHMEYEGQQGLLGWIVDVTELTKIQTALSEAKVAAEDATRAKAEFLANMSHEIRTPMNAVIGLAHLCLKTDLTAKQRDYVGKIHNAGTSLLSIINDILDFSKIEAGKLDIENVAVEVDSLMNNISTMVAQKIQDKGLELLFDISSDIPPTLLGDPLRLGQVLINLLGNAVKFTETGEIHLIGELLEQTGNKVKLQFSVKDTGIGMTKEQANRLFQAFSQADTSTSRKYGGTGLGLAISKRLVELMGGSIWVVSEPGAGSTFSFTGWFGLSETTACKVVPTRLGSLKVLVVDDNAAARELLEDQLRSIGAEIEQVASGMEAIEAVKRADAGRPFDVLLLDWRMPGLDGVETARRLRADGSLKSLPAIIIVTAFGREEVRSEAELAGVNGFLVKPVNQSTLIDALTEIFAPEHITAVRKAVATTAYDLNGLRVLLAEDNAINQQIAVELLEGVGISVDVANNGREAVAKVLATAGDIPYDAVLMDLQMPEMDGYQATARIRAEPRLADLPIVAMTAHAMAEERDRCRAAGMRAHITKPIDPELLYRTLMQFHRPDRALAAPAKKVIRSSPPDVLPEIAGLDAADGLRRVAGNVKLYRSLLRQFVEQQADAVSEVRAGVERGDFVSAERLIHTLKGVSGNLGAKTTHGMATELERSLGNRDVRSLDAGLPALSAELARTIEAIRNALASDTADPRSRAVVPDSTKTVALLRHLKRLLADDDGAALDHLLDAREHVEGILSDADLNTLEKAVRDFDFTAALDCLAGIAQRHKFSLE</sequence>
<dbReference type="SUPFAM" id="SSF55874">
    <property type="entry name" value="ATPase domain of HSP90 chaperone/DNA topoisomerase II/histidine kinase"/>
    <property type="match status" value="1"/>
</dbReference>
<evidence type="ECO:0000256" key="1">
    <source>
        <dbReference type="ARBA" id="ARBA00000085"/>
    </source>
</evidence>
<keyword evidence="13 18" id="KW-0472">Membrane</keyword>
<keyword evidence="12" id="KW-0902">Two-component regulatory system</keyword>
<dbReference type="GO" id="GO:0000155">
    <property type="term" value="F:phosphorelay sensor kinase activity"/>
    <property type="evidence" value="ECO:0007669"/>
    <property type="project" value="InterPro"/>
</dbReference>
<evidence type="ECO:0000256" key="18">
    <source>
        <dbReference type="SAM" id="Phobius"/>
    </source>
</evidence>
<dbReference type="InterPro" id="IPR003661">
    <property type="entry name" value="HisK_dim/P_dom"/>
</dbReference>
<evidence type="ECO:0000256" key="11">
    <source>
        <dbReference type="ARBA" id="ARBA00022989"/>
    </source>
</evidence>
<evidence type="ECO:0000256" key="6">
    <source>
        <dbReference type="ARBA" id="ARBA00022679"/>
    </source>
</evidence>
<evidence type="ECO:0000256" key="10">
    <source>
        <dbReference type="ARBA" id="ARBA00022840"/>
    </source>
</evidence>
<dbReference type="CDD" id="cd17546">
    <property type="entry name" value="REC_hyHK_CKI1_RcsC-like"/>
    <property type="match status" value="2"/>
</dbReference>
<evidence type="ECO:0000256" key="8">
    <source>
        <dbReference type="ARBA" id="ARBA00022741"/>
    </source>
</evidence>
<dbReference type="CDD" id="cd00088">
    <property type="entry name" value="HPT"/>
    <property type="match status" value="1"/>
</dbReference>
<dbReference type="Pfam" id="PF00512">
    <property type="entry name" value="HisKA"/>
    <property type="match status" value="1"/>
</dbReference>
<dbReference type="Gene3D" id="3.30.565.10">
    <property type="entry name" value="Histidine kinase-like ATPase, C-terminal domain"/>
    <property type="match status" value="1"/>
</dbReference>
<feature type="transmembrane region" description="Helical" evidence="18">
    <location>
        <begin position="258"/>
        <end position="283"/>
    </location>
</feature>
<feature type="domain" description="Response regulatory" evidence="20">
    <location>
        <begin position="826"/>
        <end position="946"/>
    </location>
</feature>
<dbReference type="GO" id="GO:0005886">
    <property type="term" value="C:plasma membrane"/>
    <property type="evidence" value="ECO:0007669"/>
    <property type="project" value="UniProtKB-SubCell"/>
</dbReference>
<dbReference type="SUPFAM" id="SSF55785">
    <property type="entry name" value="PYP-like sensor domain (PAS domain)"/>
    <property type="match status" value="1"/>
</dbReference>
<dbReference type="EC" id="2.7.13.3" evidence="3"/>
<proteinExistence type="predicted"/>
<evidence type="ECO:0000256" key="7">
    <source>
        <dbReference type="ARBA" id="ARBA00022692"/>
    </source>
</evidence>
<dbReference type="CDD" id="cd00082">
    <property type="entry name" value="HisKA"/>
    <property type="match status" value="1"/>
</dbReference>
<evidence type="ECO:0000256" key="2">
    <source>
        <dbReference type="ARBA" id="ARBA00004651"/>
    </source>
</evidence>
<feature type="domain" description="Response regulatory" evidence="20">
    <location>
        <begin position="682"/>
        <end position="803"/>
    </location>
</feature>
<keyword evidence="10" id="KW-0067">ATP-binding</keyword>
<feature type="modified residue" description="Phosphohistidine" evidence="16">
    <location>
        <position position="1025"/>
    </location>
</feature>
<dbReference type="InterPro" id="IPR004358">
    <property type="entry name" value="Sig_transdc_His_kin-like_C"/>
</dbReference>
<protein>
    <recommendedName>
        <fullName evidence="15">Sensory/regulatory protein RpfC</fullName>
        <ecNumber evidence="3">2.7.13.3</ecNumber>
    </recommendedName>
</protein>
<dbReference type="FunFam" id="1.10.287.130:FF:000002">
    <property type="entry name" value="Two-component osmosensing histidine kinase"/>
    <property type="match status" value="1"/>
</dbReference>
<feature type="transmembrane region" description="Helical" evidence="18">
    <location>
        <begin position="12"/>
        <end position="33"/>
    </location>
</feature>
<feature type="domain" description="HPt" evidence="21">
    <location>
        <begin position="986"/>
        <end position="1083"/>
    </location>
</feature>
<dbReference type="Gene3D" id="3.30.450.20">
    <property type="entry name" value="PAS domain"/>
    <property type="match status" value="1"/>
</dbReference>
<keyword evidence="8" id="KW-0547">Nucleotide-binding</keyword>
<dbReference type="PROSITE" id="PS50894">
    <property type="entry name" value="HPT"/>
    <property type="match status" value="1"/>
</dbReference>
<evidence type="ECO:0000256" key="15">
    <source>
        <dbReference type="ARBA" id="ARBA00068150"/>
    </source>
</evidence>
<dbReference type="Gene3D" id="3.40.50.2300">
    <property type="match status" value="2"/>
</dbReference>
<dbReference type="InterPro" id="IPR005467">
    <property type="entry name" value="His_kinase_dom"/>
</dbReference>
<keyword evidence="4" id="KW-1003">Cell membrane</keyword>
<name>A0A1M5T1G5_9BRAD</name>
<evidence type="ECO:0000313" key="22">
    <source>
        <dbReference type="EMBL" id="SHH44518.1"/>
    </source>
</evidence>
<dbReference type="PROSITE" id="PS50110">
    <property type="entry name" value="RESPONSE_REGULATORY"/>
    <property type="match status" value="2"/>
</dbReference>
<dbReference type="SMART" id="SM00388">
    <property type="entry name" value="HisKA"/>
    <property type="match status" value="1"/>
</dbReference>
<evidence type="ECO:0000256" key="12">
    <source>
        <dbReference type="ARBA" id="ARBA00023012"/>
    </source>
</evidence>
<dbReference type="InterPro" id="IPR001789">
    <property type="entry name" value="Sig_transdc_resp-reg_receiver"/>
</dbReference>
<dbReference type="PANTHER" id="PTHR45339">
    <property type="entry name" value="HYBRID SIGNAL TRANSDUCTION HISTIDINE KINASE J"/>
    <property type="match status" value="1"/>
</dbReference>
<dbReference type="SUPFAM" id="SSF52172">
    <property type="entry name" value="CheY-like"/>
    <property type="match status" value="2"/>
</dbReference>
<dbReference type="AlphaFoldDB" id="A0A1M5T1G5"/>
<dbReference type="Pfam" id="PF02518">
    <property type="entry name" value="HATPase_c"/>
    <property type="match status" value="1"/>
</dbReference>
<dbReference type="RefSeq" id="WP_079570653.1">
    <property type="nucleotide sequence ID" value="NZ_LT670818.1"/>
</dbReference>
<feature type="modified residue" description="4-aspartylphosphate" evidence="17">
    <location>
        <position position="735"/>
    </location>
</feature>
<evidence type="ECO:0000259" key="20">
    <source>
        <dbReference type="PROSITE" id="PS50110"/>
    </source>
</evidence>
<dbReference type="PANTHER" id="PTHR45339:SF1">
    <property type="entry name" value="HYBRID SIGNAL TRANSDUCTION HISTIDINE KINASE J"/>
    <property type="match status" value="1"/>
</dbReference>
<evidence type="ECO:0000256" key="4">
    <source>
        <dbReference type="ARBA" id="ARBA00022475"/>
    </source>
</evidence>
<evidence type="ECO:0000256" key="9">
    <source>
        <dbReference type="ARBA" id="ARBA00022777"/>
    </source>
</evidence>
<dbReference type="SMART" id="SM00448">
    <property type="entry name" value="REC"/>
    <property type="match status" value="2"/>
</dbReference>
<evidence type="ECO:0000256" key="3">
    <source>
        <dbReference type="ARBA" id="ARBA00012438"/>
    </source>
</evidence>
<dbReference type="SMART" id="SM00387">
    <property type="entry name" value="HATPase_c"/>
    <property type="match status" value="1"/>
</dbReference>